<gene>
    <name evidence="2" type="ORF">HNQ99_002831</name>
</gene>
<dbReference type="Proteomes" id="UP000575068">
    <property type="component" value="Unassembled WGS sequence"/>
</dbReference>
<dbReference type="InterPro" id="IPR006311">
    <property type="entry name" value="TAT_signal"/>
</dbReference>
<keyword evidence="1" id="KW-0732">Signal</keyword>
<dbReference type="PANTHER" id="PTHR38477:SF1">
    <property type="entry name" value="MUREIN L,D-TRANSPEPTIDASE CATALYTIC DOMAIN FAMILY PROTEIN"/>
    <property type="match status" value="1"/>
</dbReference>
<dbReference type="EMBL" id="JACHOV010000011">
    <property type="protein sequence ID" value="MBB4642500.1"/>
    <property type="molecule type" value="Genomic_DNA"/>
</dbReference>
<dbReference type="InterPro" id="IPR032676">
    <property type="entry name" value="YkuD_2"/>
</dbReference>
<feature type="chain" id="PRO_5032603568" description="Twin-arginine translocation pathway signal protein" evidence="1">
    <location>
        <begin position="28"/>
        <end position="197"/>
    </location>
</feature>
<dbReference type="AlphaFoldDB" id="A0A840HY68"/>
<proteinExistence type="predicted"/>
<evidence type="ECO:0000256" key="1">
    <source>
        <dbReference type="SAM" id="SignalP"/>
    </source>
</evidence>
<dbReference type="PANTHER" id="PTHR38477">
    <property type="entry name" value="HYPOTHETICAL EXPORTED PROTEIN"/>
    <property type="match status" value="1"/>
</dbReference>
<feature type="signal peptide" evidence="1">
    <location>
        <begin position="1"/>
        <end position="27"/>
    </location>
</feature>
<evidence type="ECO:0000313" key="2">
    <source>
        <dbReference type="EMBL" id="MBB4642500.1"/>
    </source>
</evidence>
<dbReference type="PROSITE" id="PS51318">
    <property type="entry name" value="TAT"/>
    <property type="match status" value="1"/>
</dbReference>
<reference evidence="2 3" key="1">
    <citation type="submission" date="2020-08" db="EMBL/GenBank/DDBJ databases">
        <title>Genomic Encyclopedia of Type Strains, Phase IV (KMG-IV): sequencing the most valuable type-strain genomes for metagenomic binning, comparative biology and taxonomic classification.</title>
        <authorList>
            <person name="Goeker M."/>
        </authorList>
    </citation>
    <scope>NUCLEOTIDE SEQUENCE [LARGE SCALE GENOMIC DNA]</scope>
    <source>
        <strain evidence="2 3">DSM 7465</strain>
    </source>
</reference>
<evidence type="ECO:0000313" key="3">
    <source>
        <dbReference type="Proteomes" id="UP000575068"/>
    </source>
</evidence>
<dbReference type="RefSeq" id="WP_184476655.1">
    <property type="nucleotide sequence ID" value="NZ_JACHOV010000011.1"/>
</dbReference>
<protein>
    <recommendedName>
        <fullName evidence="4">Twin-arginine translocation pathway signal protein</fullName>
    </recommendedName>
</protein>
<comment type="caution">
    <text evidence="2">The sequence shown here is derived from an EMBL/GenBank/DDBJ whole genome shotgun (WGS) entry which is preliminary data.</text>
</comment>
<evidence type="ECO:0008006" key="4">
    <source>
        <dbReference type="Google" id="ProtNLM"/>
    </source>
</evidence>
<accession>A0A840HY68</accession>
<sequence>MDFSRRQLLGSALATAGATVFARPALAAGGSSMLFKKARAELERLGDTVVHRDIVGIADFSNPSRLRRFYLLDMVSGRASSLLVAHGRGSDPSHLGWVQRFSNEPDSNATSAGAYLTGNYYTGKHGRSMRLRGLDEGNSNAQVRAIVVHGAWYVSPDIIRQHGKLGRSEGCFAFAEADLDQVLARLGPGKLLLAGKL</sequence>
<keyword evidence="3" id="KW-1185">Reference proteome</keyword>
<name>A0A840HY68_9SPHN</name>
<dbReference type="Pfam" id="PF13645">
    <property type="entry name" value="YkuD_2"/>
    <property type="match status" value="1"/>
</dbReference>
<organism evidence="2 3">
    <name type="scientific">Rhizorhapis suberifaciens</name>
    <name type="common">corky root of lettuce</name>
    <dbReference type="NCBI Taxonomy" id="13656"/>
    <lineage>
        <taxon>Bacteria</taxon>
        <taxon>Pseudomonadati</taxon>
        <taxon>Pseudomonadota</taxon>
        <taxon>Alphaproteobacteria</taxon>
        <taxon>Sphingomonadales</taxon>
        <taxon>Sphingomonadaceae</taxon>
        <taxon>Rhizorhapis</taxon>
    </lineage>
</organism>